<organism evidence="1">
    <name type="scientific">Spodoptera frugiperda</name>
    <name type="common">Fall armyworm</name>
    <dbReference type="NCBI Taxonomy" id="7108"/>
    <lineage>
        <taxon>Eukaryota</taxon>
        <taxon>Metazoa</taxon>
        <taxon>Ecdysozoa</taxon>
        <taxon>Arthropoda</taxon>
        <taxon>Hexapoda</taxon>
        <taxon>Insecta</taxon>
        <taxon>Pterygota</taxon>
        <taxon>Neoptera</taxon>
        <taxon>Endopterygota</taxon>
        <taxon>Lepidoptera</taxon>
        <taxon>Glossata</taxon>
        <taxon>Ditrysia</taxon>
        <taxon>Noctuoidea</taxon>
        <taxon>Noctuidae</taxon>
        <taxon>Amphipyrinae</taxon>
        <taxon>Spodoptera</taxon>
    </lineage>
</organism>
<accession>A0A2H1WJW0</accession>
<name>A0A2H1WJW0_SPOFR</name>
<gene>
    <name evidence="1" type="ORF">SFRICE_017455</name>
</gene>
<dbReference type="EMBL" id="ODYU01009150">
    <property type="protein sequence ID" value="SOQ53373.1"/>
    <property type="molecule type" value="Genomic_DNA"/>
</dbReference>
<proteinExistence type="predicted"/>
<protein>
    <submittedName>
        <fullName evidence="1">SFRICE_017455</fullName>
    </submittedName>
</protein>
<dbReference type="AlphaFoldDB" id="A0A2H1WJW0"/>
<sequence length="192" mass="21136">MPLYNVTICVVSPIFRATTEKFSIYRKNILSDPRIEPETPYPCNPSTNEAVKTHITSTVSLSSGTVRFRIVALGSCQRAYGAPTASCKRAMRRCFTCAWRAARCHPPRCQRADEIKYLVVMSLSLSPKGKAEVHITGVSLLPYTGPISRLRATTEKFPRIESETPCPVVALATTRPTTQSLGSVSKGDKYPP</sequence>
<reference evidence="1" key="1">
    <citation type="submission" date="2016-07" db="EMBL/GenBank/DDBJ databases">
        <authorList>
            <person name="Bretaudeau A."/>
        </authorList>
    </citation>
    <scope>NUCLEOTIDE SEQUENCE</scope>
    <source>
        <strain evidence="1">Rice</strain>
        <tissue evidence="1">Whole body</tissue>
    </source>
</reference>
<evidence type="ECO:0000313" key="1">
    <source>
        <dbReference type="EMBL" id="SOQ53373.1"/>
    </source>
</evidence>